<evidence type="ECO:0000256" key="1">
    <source>
        <dbReference type="SAM" id="MobiDB-lite"/>
    </source>
</evidence>
<organism evidence="2 3">
    <name type="scientific">Ridgeia piscesae</name>
    <name type="common">Tubeworm</name>
    <dbReference type="NCBI Taxonomy" id="27915"/>
    <lineage>
        <taxon>Eukaryota</taxon>
        <taxon>Metazoa</taxon>
        <taxon>Spiralia</taxon>
        <taxon>Lophotrochozoa</taxon>
        <taxon>Annelida</taxon>
        <taxon>Polychaeta</taxon>
        <taxon>Sedentaria</taxon>
        <taxon>Canalipalpata</taxon>
        <taxon>Sabellida</taxon>
        <taxon>Siboglinidae</taxon>
        <taxon>Ridgeia</taxon>
    </lineage>
</organism>
<dbReference type="InterPro" id="IPR052789">
    <property type="entry name" value="SSUH2_homolog"/>
</dbReference>
<name>A0AAD9NCA6_RIDPI</name>
<keyword evidence="3" id="KW-1185">Reference proteome</keyword>
<evidence type="ECO:0000313" key="2">
    <source>
        <dbReference type="EMBL" id="KAK2163313.1"/>
    </source>
</evidence>
<dbReference type="PANTHER" id="PTHR48465:SF1">
    <property type="entry name" value="PROTEIN SSUH2 HOMOLOG"/>
    <property type="match status" value="1"/>
</dbReference>
<dbReference type="PANTHER" id="PTHR48465">
    <property type="entry name" value="PROTEIN SSUH2 HOMOLOG"/>
    <property type="match status" value="1"/>
</dbReference>
<feature type="compositionally biased region" description="Polar residues" evidence="1">
    <location>
        <begin position="25"/>
        <end position="57"/>
    </location>
</feature>
<evidence type="ECO:0008006" key="4">
    <source>
        <dbReference type="Google" id="ProtNLM"/>
    </source>
</evidence>
<feature type="compositionally biased region" description="Low complexity" evidence="1">
    <location>
        <begin position="1"/>
        <end position="17"/>
    </location>
</feature>
<dbReference type="AlphaFoldDB" id="A0AAD9NCA6"/>
<reference evidence="2" key="1">
    <citation type="journal article" date="2023" name="Mol. Biol. Evol.">
        <title>Third-Generation Sequencing Reveals the Adaptive Role of the Epigenome in Three Deep-Sea Polychaetes.</title>
        <authorList>
            <person name="Perez M."/>
            <person name="Aroh O."/>
            <person name="Sun Y."/>
            <person name="Lan Y."/>
            <person name="Juniper S.K."/>
            <person name="Young C.R."/>
            <person name="Angers B."/>
            <person name="Qian P.Y."/>
        </authorList>
    </citation>
    <scope>NUCLEOTIDE SEQUENCE</scope>
    <source>
        <strain evidence="2">R07B-5</strain>
    </source>
</reference>
<sequence>MSTPYGAPAPGQFGGPPVYRAPKSATRNPSPATLVTTKPSRTNNRQNGSQPTDTRSPANYPPQPWRPGEGPRPKWESLPARPPVDDSSQRQPATRSPPMLDSQTFSGYEDLSTTGASLPVPPPPLASHDTPPTVHFNRIADIDEKECREALLHLVTESVCYGKAPAQQMKITYIKPATALHYVLETFCEARSARYVSQPYRGEAVDGPENGKPPRPWRVACRCDQLFVDRVAEVAVPHTTTIQRCVPCDARGYQRCWRCRGCGQLRCRHCGGDGAIVLRPDAGDNVMSDKCLVCAGNGQKRCVTCEGEGATTCTSCNGYGRLKFFIQLTVTFVTHVDDYVVEEREMPDELMQGVGGMTVFEQNLPQVWPIVTYSNAEINENSQRLVDLHKCAFPNERRLRQRHHLTAVPVTEVHYDWHDSKGRYYVFGQERRVHAPDYPQQCCCGCTVA</sequence>
<dbReference type="EMBL" id="JAODUO010001468">
    <property type="protein sequence ID" value="KAK2163313.1"/>
    <property type="molecule type" value="Genomic_DNA"/>
</dbReference>
<comment type="caution">
    <text evidence="2">The sequence shown here is derived from an EMBL/GenBank/DDBJ whole genome shotgun (WGS) entry which is preliminary data.</text>
</comment>
<dbReference type="Proteomes" id="UP001209878">
    <property type="component" value="Unassembled WGS sequence"/>
</dbReference>
<proteinExistence type="predicted"/>
<evidence type="ECO:0000313" key="3">
    <source>
        <dbReference type="Proteomes" id="UP001209878"/>
    </source>
</evidence>
<gene>
    <name evidence="2" type="ORF">NP493_1468g00056</name>
</gene>
<feature type="compositionally biased region" description="Polar residues" evidence="1">
    <location>
        <begin position="101"/>
        <end position="116"/>
    </location>
</feature>
<feature type="region of interest" description="Disordered" evidence="1">
    <location>
        <begin position="1"/>
        <end position="132"/>
    </location>
</feature>
<protein>
    <recommendedName>
        <fullName evidence="4">Protein SSUH2 homolog</fullName>
    </recommendedName>
</protein>
<accession>A0AAD9NCA6</accession>